<dbReference type="EMBL" id="CM042886">
    <property type="protein sequence ID" value="KAI4340292.1"/>
    <property type="molecule type" value="Genomic_DNA"/>
</dbReference>
<comment type="caution">
    <text evidence="1">The sequence shown here is derived from an EMBL/GenBank/DDBJ whole genome shotgun (WGS) entry which is preliminary data.</text>
</comment>
<accession>A0ACB9NXC2</accession>
<dbReference type="Proteomes" id="UP001057402">
    <property type="component" value="Chromosome 7"/>
</dbReference>
<keyword evidence="2" id="KW-1185">Reference proteome</keyword>
<evidence type="ECO:0000313" key="2">
    <source>
        <dbReference type="Proteomes" id="UP001057402"/>
    </source>
</evidence>
<protein>
    <submittedName>
        <fullName evidence="1">Uncharacterized protein</fullName>
    </submittedName>
</protein>
<evidence type="ECO:0000313" key="1">
    <source>
        <dbReference type="EMBL" id="KAI4340292.1"/>
    </source>
</evidence>
<sequence>MLERCLKESPASEEDVDGVLESLKQRRDESIVSPFCVSSPAMRMKAEGIGTMVGRLLLGTAEKIPPTELVDTTGAGDAFIGGIIYALCTDMPSERMLPFASKVAAEVCRSLGTRAGLPRLMDPCLSSLLL</sequence>
<reference evidence="2" key="1">
    <citation type="journal article" date="2023" name="Front. Plant Sci.">
        <title>Chromosomal-level genome assembly of Melastoma candidum provides insights into trichome evolution.</title>
        <authorList>
            <person name="Zhong Y."/>
            <person name="Wu W."/>
            <person name="Sun C."/>
            <person name="Zou P."/>
            <person name="Liu Y."/>
            <person name="Dai S."/>
            <person name="Zhou R."/>
        </authorList>
    </citation>
    <scope>NUCLEOTIDE SEQUENCE [LARGE SCALE GENOMIC DNA]</scope>
</reference>
<proteinExistence type="predicted"/>
<gene>
    <name evidence="1" type="ORF">MLD38_025143</name>
</gene>
<name>A0ACB9NXC2_9MYRT</name>
<organism evidence="1 2">
    <name type="scientific">Melastoma candidum</name>
    <dbReference type="NCBI Taxonomy" id="119954"/>
    <lineage>
        <taxon>Eukaryota</taxon>
        <taxon>Viridiplantae</taxon>
        <taxon>Streptophyta</taxon>
        <taxon>Embryophyta</taxon>
        <taxon>Tracheophyta</taxon>
        <taxon>Spermatophyta</taxon>
        <taxon>Magnoliopsida</taxon>
        <taxon>eudicotyledons</taxon>
        <taxon>Gunneridae</taxon>
        <taxon>Pentapetalae</taxon>
        <taxon>rosids</taxon>
        <taxon>malvids</taxon>
        <taxon>Myrtales</taxon>
        <taxon>Melastomataceae</taxon>
        <taxon>Melastomatoideae</taxon>
        <taxon>Melastomateae</taxon>
        <taxon>Melastoma</taxon>
    </lineage>
</organism>